<dbReference type="InterPro" id="IPR009057">
    <property type="entry name" value="Homeodomain-like_sf"/>
</dbReference>
<dbReference type="GO" id="GO:0043565">
    <property type="term" value="F:sequence-specific DNA binding"/>
    <property type="evidence" value="ECO:0007669"/>
    <property type="project" value="InterPro"/>
</dbReference>
<feature type="transmembrane region" description="Helical" evidence="4">
    <location>
        <begin position="312"/>
        <end position="332"/>
    </location>
</feature>
<keyword evidence="7" id="KW-1185">Reference proteome</keyword>
<evidence type="ECO:0000256" key="4">
    <source>
        <dbReference type="SAM" id="Phobius"/>
    </source>
</evidence>
<dbReference type="STRING" id="262004.SAMN04489796_102339"/>
<evidence type="ECO:0000259" key="5">
    <source>
        <dbReference type="PROSITE" id="PS01124"/>
    </source>
</evidence>
<feature type="domain" description="HTH araC/xylS-type" evidence="5">
    <location>
        <begin position="396"/>
        <end position="488"/>
    </location>
</feature>
<dbReference type="Gene3D" id="1.25.40.10">
    <property type="entry name" value="Tetratricopeptide repeat domain"/>
    <property type="match status" value="1"/>
</dbReference>
<dbReference type="PANTHER" id="PTHR43280:SF2">
    <property type="entry name" value="HTH-TYPE TRANSCRIPTIONAL REGULATOR EXSA"/>
    <property type="match status" value="1"/>
</dbReference>
<dbReference type="Gene3D" id="1.10.10.60">
    <property type="entry name" value="Homeodomain-like"/>
    <property type="match status" value="2"/>
</dbReference>
<dbReference type="SMART" id="SM00342">
    <property type="entry name" value="HTH_ARAC"/>
    <property type="match status" value="1"/>
</dbReference>
<dbReference type="PROSITE" id="PS01124">
    <property type="entry name" value="HTH_ARAC_FAMILY_2"/>
    <property type="match status" value="1"/>
</dbReference>
<keyword evidence="3" id="KW-0804">Transcription</keyword>
<protein>
    <submittedName>
        <fullName evidence="6">Helix-turn-helix domain-containing protein</fullName>
    </submittedName>
</protein>
<keyword evidence="2" id="KW-0238">DNA-binding</keyword>
<keyword evidence="4" id="KW-1133">Transmembrane helix</keyword>
<dbReference type="EMBL" id="FNCZ01000002">
    <property type="protein sequence ID" value="SDH32956.1"/>
    <property type="molecule type" value="Genomic_DNA"/>
</dbReference>
<reference evidence="7" key="1">
    <citation type="submission" date="2016-10" db="EMBL/GenBank/DDBJ databases">
        <authorList>
            <person name="Varghese N."/>
            <person name="Submissions S."/>
        </authorList>
    </citation>
    <scope>NUCLEOTIDE SEQUENCE [LARGE SCALE GENOMIC DNA]</scope>
    <source>
        <strain evidence="7">DSM 15363</strain>
    </source>
</reference>
<dbReference type="PANTHER" id="PTHR43280">
    <property type="entry name" value="ARAC-FAMILY TRANSCRIPTIONAL REGULATOR"/>
    <property type="match status" value="1"/>
</dbReference>
<keyword evidence="4" id="KW-0812">Transmembrane</keyword>
<dbReference type="InterPro" id="IPR018060">
    <property type="entry name" value="HTH_AraC"/>
</dbReference>
<accession>A0A1G8BI93</accession>
<dbReference type="GO" id="GO:0003700">
    <property type="term" value="F:DNA-binding transcription factor activity"/>
    <property type="evidence" value="ECO:0007669"/>
    <property type="project" value="InterPro"/>
</dbReference>
<dbReference type="SUPFAM" id="SSF46689">
    <property type="entry name" value="Homeodomain-like"/>
    <property type="match status" value="1"/>
</dbReference>
<evidence type="ECO:0000313" key="6">
    <source>
        <dbReference type="EMBL" id="SDH32956.1"/>
    </source>
</evidence>
<evidence type="ECO:0000256" key="1">
    <source>
        <dbReference type="ARBA" id="ARBA00023015"/>
    </source>
</evidence>
<dbReference type="Proteomes" id="UP000199492">
    <property type="component" value="Unassembled WGS sequence"/>
</dbReference>
<proteinExistence type="predicted"/>
<keyword evidence="4" id="KW-0472">Membrane</keyword>
<evidence type="ECO:0000256" key="2">
    <source>
        <dbReference type="ARBA" id="ARBA00023125"/>
    </source>
</evidence>
<dbReference type="InterPro" id="IPR011990">
    <property type="entry name" value="TPR-like_helical_dom_sf"/>
</dbReference>
<gene>
    <name evidence="6" type="ORF">SAMN04489796_102339</name>
</gene>
<sequence length="502" mass="58632">MYSQQSDLVLKAEELVYSNPVEAIKIADHILNISQEPNESAIANLLLAKSYIANGDYDKAIVYAFDNINQLEEVDVNTRIENNIIKATLLRKLYLDPQSIECLNKARTLNSEILLEKDRFEFHIFLEHINMLLDRLNIDEALTELKENEIHFKNFLNENVNEKRAHYLVTAKAYNSLTQYDSAFVYIDKTFELLNTSQNNNLYEKALVYKESGLLFLQNKEFKKSKETLFIALQFAEILDNPFLLEQIHRGLAINYLASNQNNQHNVYYKKFLNLNNSIEEIEQQSVNTYFNIISSQEESKLESYNSKYNQYLFISFAVAIFIIIVGILILIKSENRKKRKREIINYLEVSRNVFTKVKPIQKVQKQTSKRLVIPEETEQNIIVKLQRFEKSLKYLNKDMSLALLAGQFETNTKYLSEIINKNYNDNFNTFINKLRVNYIIEKLKSDTNYINYKISFLADESGFSSHSNFTTVFKGIVGMSPATFINLLKIEREEIINNKET</sequence>
<evidence type="ECO:0000313" key="7">
    <source>
        <dbReference type="Proteomes" id="UP000199492"/>
    </source>
</evidence>
<name>A0A1G8BI93_9FLAO</name>
<organism evidence="6 7">
    <name type="scientific">Winogradskyella thalassocola</name>
    <dbReference type="NCBI Taxonomy" id="262004"/>
    <lineage>
        <taxon>Bacteria</taxon>
        <taxon>Pseudomonadati</taxon>
        <taxon>Bacteroidota</taxon>
        <taxon>Flavobacteriia</taxon>
        <taxon>Flavobacteriales</taxon>
        <taxon>Flavobacteriaceae</taxon>
        <taxon>Winogradskyella</taxon>
    </lineage>
</organism>
<evidence type="ECO:0000256" key="3">
    <source>
        <dbReference type="ARBA" id="ARBA00023163"/>
    </source>
</evidence>
<keyword evidence="1" id="KW-0805">Transcription regulation</keyword>
<dbReference type="AlphaFoldDB" id="A0A1G8BI93"/>
<dbReference type="Pfam" id="PF12833">
    <property type="entry name" value="HTH_18"/>
    <property type="match status" value="1"/>
</dbReference>